<dbReference type="PANTHER" id="PTHR30344">
    <property type="entry name" value="6-PHOSPHOGLUCONOLACTONASE-RELATED"/>
    <property type="match status" value="1"/>
</dbReference>
<dbReference type="OrthoDB" id="9972196at2759"/>
<accession>A0A9P7N4H7</accession>
<sequence length="401" mass="41483">MWKQCLVLATAAAAAAAAQAKILMSTGNTIVLADFDGAKFTMASQTNVSVSASWLAYAKPDRLFAVNELGSETTVFSIDLASNTIAQKAQAQGSRGLVHLKLSTDARRMVGAAYGNGTVDVFDVSSGGGGGGGGGIKLLKTVPSHDKPGSVVATQPSRPHQAVLDPSGRYFVVNDLGFNHILVLDSADDAFTVLNHVPVEPAGCGPRHGAFFPVGAGTTTAGKATHYIVVCETKNLVNVYSLRYGGPKGIDFTLQQSLSTFDAHHTPLATAAAGELVIAPDNRNVYVSNRLSGTTDTIANFRVVTGGGHASSKCHRRRSGPSGAETKLELVGLTSTSGKSPRMFSIAHDGQTLLIGNTEGEMAVVALKRNQDGTLPEKPVASIAAGAFPGGKGPVFIEQIA</sequence>
<comment type="similarity">
    <text evidence="1">Belongs to the cycloisomerase 2 family.</text>
</comment>
<comment type="caution">
    <text evidence="3">The sequence shown here is derived from an EMBL/GenBank/DDBJ whole genome shotgun (WGS) entry which is preliminary data.</text>
</comment>
<dbReference type="InterPro" id="IPR011048">
    <property type="entry name" value="Haem_d1_sf"/>
</dbReference>
<keyword evidence="4" id="KW-1185">Reference proteome</keyword>
<evidence type="ECO:0000313" key="3">
    <source>
        <dbReference type="EMBL" id="KAG5991633.1"/>
    </source>
</evidence>
<name>A0A9P7N4H7_9HYPO</name>
<dbReference type="Proteomes" id="UP000748025">
    <property type="component" value="Unassembled WGS sequence"/>
</dbReference>
<evidence type="ECO:0000313" key="4">
    <source>
        <dbReference type="Proteomes" id="UP000748025"/>
    </source>
</evidence>
<dbReference type="PANTHER" id="PTHR30344:SF1">
    <property type="entry name" value="6-PHOSPHOGLUCONOLACTONASE"/>
    <property type="match status" value="1"/>
</dbReference>
<organism evidence="3 4">
    <name type="scientific">Claviceps pusilla</name>
    <dbReference type="NCBI Taxonomy" id="123648"/>
    <lineage>
        <taxon>Eukaryota</taxon>
        <taxon>Fungi</taxon>
        <taxon>Dikarya</taxon>
        <taxon>Ascomycota</taxon>
        <taxon>Pezizomycotina</taxon>
        <taxon>Sordariomycetes</taxon>
        <taxon>Hypocreomycetidae</taxon>
        <taxon>Hypocreales</taxon>
        <taxon>Clavicipitaceae</taxon>
        <taxon>Claviceps</taxon>
    </lineage>
</organism>
<feature type="chain" id="PRO_5040339345" description="6-phosphogluconolactonase" evidence="2">
    <location>
        <begin position="21"/>
        <end position="401"/>
    </location>
</feature>
<dbReference type="GO" id="GO:0017057">
    <property type="term" value="F:6-phosphogluconolactonase activity"/>
    <property type="evidence" value="ECO:0007669"/>
    <property type="project" value="TreeGrafter"/>
</dbReference>
<dbReference type="InterPro" id="IPR015943">
    <property type="entry name" value="WD40/YVTN_repeat-like_dom_sf"/>
</dbReference>
<dbReference type="InterPro" id="IPR019405">
    <property type="entry name" value="Lactonase_7-beta_prop"/>
</dbReference>
<evidence type="ECO:0008006" key="5">
    <source>
        <dbReference type="Google" id="ProtNLM"/>
    </source>
</evidence>
<dbReference type="AlphaFoldDB" id="A0A9P7N4H7"/>
<dbReference type="Pfam" id="PF10282">
    <property type="entry name" value="Lactonase"/>
    <property type="match status" value="2"/>
</dbReference>
<dbReference type="Gene3D" id="2.130.10.10">
    <property type="entry name" value="YVTN repeat-like/Quinoprotein amine dehydrogenase"/>
    <property type="match status" value="1"/>
</dbReference>
<dbReference type="EMBL" id="SRPW01002611">
    <property type="protein sequence ID" value="KAG5991633.1"/>
    <property type="molecule type" value="Genomic_DNA"/>
</dbReference>
<keyword evidence="2" id="KW-0732">Signal</keyword>
<evidence type="ECO:0000256" key="1">
    <source>
        <dbReference type="ARBA" id="ARBA00005564"/>
    </source>
</evidence>
<protein>
    <recommendedName>
        <fullName evidence="5">6-phosphogluconolactonase</fullName>
    </recommendedName>
</protein>
<feature type="signal peptide" evidence="2">
    <location>
        <begin position="1"/>
        <end position="20"/>
    </location>
</feature>
<proteinExistence type="inferred from homology"/>
<gene>
    <name evidence="3" type="ORF">E4U43_003988</name>
</gene>
<dbReference type="SUPFAM" id="SSF51004">
    <property type="entry name" value="C-terminal (heme d1) domain of cytochrome cd1-nitrite reductase"/>
    <property type="match status" value="1"/>
</dbReference>
<reference evidence="3" key="1">
    <citation type="journal article" date="2020" name="bioRxiv">
        <title>Whole genome comparisons of ergot fungi reveals the divergence and evolution of species within the genus Claviceps are the result of varying mechanisms driving genome evolution and host range expansion.</title>
        <authorList>
            <person name="Wyka S.A."/>
            <person name="Mondo S.J."/>
            <person name="Liu M."/>
            <person name="Dettman J."/>
            <person name="Nalam V."/>
            <person name="Broders K.D."/>
        </authorList>
    </citation>
    <scope>NUCLEOTIDE SEQUENCE</scope>
    <source>
        <strain evidence="3">CCC 602</strain>
    </source>
</reference>
<dbReference type="InterPro" id="IPR050282">
    <property type="entry name" value="Cycloisomerase_2"/>
</dbReference>
<evidence type="ECO:0000256" key="2">
    <source>
        <dbReference type="SAM" id="SignalP"/>
    </source>
</evidence>